<dbReference type="EMBL" id="JBHUMQ010000006">
    <property type="protein sequence ID" value="MFD2692696.1"/>
    <property type="molecule type" value="Genomic_DNA"/>
</dbReference>
<name>A0ABW5RZ18_9BACL</name>
<proteinExistence type="predicted"/>
<evidence type="ECO:0000313" key="3">
    <source>
        <dbReference type="Proteomes" id="UP001597399"/>
    </source>
</evidence>
<organism evidence="2 3">
    <name type="scientific">Sporolactobacillus shoreicorticis</name>
    <dbReference type="NCBI Taxonomy" id="1923877"/>
    <lineage>
        <taxon>Bacteria</taxon>
        <taxon>Bacillati</taxon>
        <taxon>Bacillota</taxon>
        <taxon>Bacilli</taxon>
        <taxon>Bacillales</taxon>
        <taxon>Sporolactobacillaceae</taxon>
        <taxon>Sporolactobacillus</taxon>
    </lineage>
</organism>
<comment type="caution">
    <text evidence="2">The sequence shown here is derived from an EMBL/GenBank/DDBJ whole genome shotgun (WGS) entry which is preliminary data.</text>
</comment>
<keyword evidence="1" id="KW-0472">Membrane</keyword>
<feature type="transmembrane region" description="Helical" evidence="1">
    <location>
        <begin position="47"/>
        <end position="66"/>
    </location>
</feature>
<dbReference type="InterPro" id="IPR006485">
    <property type="entry name" value="Phage-like_holin"/>
</dbReference>
<keyword evidence="1" id="KW-0812">Transmembrane</keyword>
<protein>
    <submittedName>
        <fullName evidence="2">Phage holin</fullName>
    </submittedName>
</protein>
<reference evidence="3" key="1">
    <citation type="journal article" date="2019" name="Int. J. Syst. Evol. Microbiol.">
        <title>The Global Catalogue of Microorganisms (GCM) 10K type strain sequencing project: providing services to taxonomists for standard genome sequencing and annotation.</title>
        <authorList>
            <consortium name="The Broad Institute Genomics Platform"/>
            <consortium name="The Broad Institute Genome Sequencing Center for Infectious Disease"/>
            <person name="Wu L."/>
            <person name="Ma J."/>
        </authorList>
    </citation>
    <scope>NUCLEOTIDE SEQUENCE [LARGE SCALE GENOMIC DNA]</scope>
    <source>
        <strain evidence="3">TISTR 2466</strain>
    </source>
</reference>
<dbReference type="Pfam" id="PF04531">
    <property type="entry name" value="Phage_holin_1"/>
    <property type="match status" value="1"/>
</dbReference>
<keyword evidence="3" id="KW-1185">Reference proteome</keyword>
<accession>A0ABW5RZ18</accession>
<evidence type="ECO:0000313" key="2">
    <source>
        <dbReference type="EMBL" id="MFD2692696.1"/>
    </source>
</evidence>
<sequence length="86" mass="9257">MVRFKNKTFVVAFVAQVIGIVAAVIALGNSAGWWSVQFDSKALIDQLTQAVAVVFTLLGTLGVVQIRQPQASETASARVHRAKEKC</sequence>
<keyword evidence="1" id="KW-1133">Transmembrane helix</keyword>
<dbReference type="RefSeq" id="WP_253065549.1">
    <property type="nucleotide sequence ID" value="NZ_JAMXWM010000048.1"/>
</dbReference>
<evidence type="ECO:0000256" key="1">
    <source>
        <dbReference type="SAM" id="Phobius"/>
    </source>
</evidence>
<feature type="transmembrane region" description="Helical" evidence="1">
    <location>
        <begin position="9"/>
        <end position="27"/>
    </location>
</feature>
<gene>
    <name evidence="2" type="ORF">ACFSUE_03490</name>
</gene>
<dbReference type="Proteomes" id="UP001597399">
    <property type="component" value="Unassembled WGS sequence"/>
</dbReference>